<evidence type="ECO:0000256" key="1">
    <source>
        <dbReference type="SAM" id="MobiDB-lite"/>
    </source>
</evidence>
<dbReference type="VEuPathDB" id="TrichDB:TRFO_07546"/>
<evidence type="ECO:0000313" key="3">
    <source>
        <dbReference type="Proteomes" id="UP000179807"/>
    </source>
</evidence>
<accession>A0A1J4JRH1</accession>
<dbReference type="AlphaFoldDB" id="A0A1J4JRH1"/>
<protein>
    <submittedName>
        <fullName evidence="2">Uncharacterized protein</fullName>
    </submittedName>
</protein>
<dbReference type="RefSeq" id="XP_068354763.1">
    <property type="nucleotide sequence ID" value="XM_068493743.1"/>
</dbReference>
<sequence length="293" mass="33436">MLGKYSEVNLRPFDTSSSLVMSDSTTDQYGSSSLNSSFLTSSIYYKSRIKRKNLRRQRRHFRKHGTAIYTRQTTAEISDAVAKYQKRSKRKIIKPSRKEHKYNNSKHEESENDVKKYYEKQNQYFLNIINNKNTIANRNTIFPISTPAPTNAPLSPRRKTNQNVFSDKWSDPQSTREKGSGQGIESDNEESSSLSALRSSASTSSISSLYSITNDDDERCSATGGSDDQSTSITDVELDISSTSTLTCVSDSSYAFYYDEDSEYEQYQEENEDKANIKYRTNRDHITICCLLI</sequence>
<dbReference type="EMBL" id="MLAK01000904">
    <property type="protein sequence ID" value="OHT01627.1"/>
    <property type="molecule type" value="Genomic_DNA"/>
</dbReference>
<comment type="caution">
    <text evidence="2">The sequence shown here is derived from an EMBL/GenBank/DDBJ whole genome shotgun (WGS) entry which is preliminary data.</text>
</comment>
<organism evidence="2 3">
    <name type="scientific">Tritrichomonas foetus</name>
    <dbReference type="NCBI Taxonomy" id="1144522"/>
    <lineage>
        <taxon>Eukaryota</taxon>
        <taxon>Metamonada</taxon>
        <taxon>Parabasalia</taxon>
        <taxon>Tritrichomonadida</taxon>
        <taxon>Tritrichomonadidae</taxon>
        <taxon>Tritrichomonas</taxon>
    </lineage>
</organism>
<gene>
    <name evidence="2" type="ORF">TRFO_07546</name>
</gene>
<feature type="compositionally biased region" description="Basic and acidic residues" evidence="1">
    <location>
        <begin position="168"/>
        <end position="179"/>
    </location>
</feature>
<reference evidence="2" key="1">
    <citation type="submission" date="2016-10" db="EMBL/GenBank/DDBJ databases">
        <authorList>
            <person name="Benchimol M."/>
            <person name="Almeida L.G."/>
            <person name="Vasconcelos A.T."/>
            <person name="Perreira-Neves A."/>
            <person name="Rosa I.A."/>
            <person name="Tasca T."/>
            <person name="Bogo M.R."/>
            <person name="de Souza W."/>
        </authorList>
    </citation>
    <scope>NUCLEOTIDE SEQUENCE [LARGE SCALE GENOMIC DNA]</scope>
    <source>
        <strain evidence="2">K</strain>
    </source>
</reference>
<keyword evidence="3" id="KW-1185">Reference proteome</keyword>
<dbReference type="GeneID" id="94828447"/>
<proteinExistence type="predicted"/>
<feature type="region of interest" description="Disordered" evidence="1">
    <location>
        <begin position="146"/>
        <end position="199"/>
    </location>
</feature>
<dbReference type="Proteomes" id="UP000179807">
    <property type="component" value="Unassembled WGS sequence"/>
</dbReference>
<evidence type="ECO:0000313" key="2">
    <source>
        <dbReference type="EMBL" id="OHT01627.1"/>
    </source>
</evidence>
<feature type="region of interest" description="Disordered" evidence="1">
    <location>
        <begin position="95"/>
        <end position="114"/>
    </location>
</feature>
<feature type="compositionally biased region" description="Basic and acidic residues" evidence="1">
    <location>
        <begin position="101"/>
        <end position="114"/>
    </location>
</feature>
<name>A0A1J4JRH1_9EUKA</name>